<accession>A0A0N5D9E2</accession>
<dbReference type="EMBL" id="UYYF01004868">
    <property type="protein sequence ID" value="VDN07396.1"/>
    <property type="molecule type" value="Genomic_DNA"/>
</dbReference>
<dbReference type="AlphaFoldDB" id="A0A0N5D9E2"/>
<dbReference type="GO" id="GO:0003723">
    <property type="term" value="F:RNA binding"/>
    <property type="evidence" value="ECO:0007669"/>
    <property type="project" value="TreeGrafter"/>
</dbReference>
<dbReference type="PANTHER" id="PTHR12758:SF19">
    <property type="entry name" value="APOPTOSIS INHIBITOR 5"/>
    <property type="match status" value="1"/>
</dbReference>
<comment type="similarity">
    <text evidence="1">Belongs to the API5 family.</text>
</comment>
<name>A0A0N5D9E2_THECL</name>
<evidence type="ECO:0000313" key="5">
    <source>
        <dbReference type="WBParaSite" id="TCLT_0000975101-mRNA-1"/>
    </source>
</evidence>
<keyword evidence="2" id="KW-0053">Apoptosis</keyword>
<dbReference type="WBParaSite" id="TCLT_0000975101-mRNA-1">
    <property type="protein sequence ID" value="TCLT_0000975101-mRNA-1"/>
    <property type="gene ID" value="TCLT_0000975101"/>
</dbReference>
<keyword evidence="4" id="KW-1185">Reference proteome</keyword>
<sequence>MSDLITIDNVYDACERLDKEKVKNADDFKLFMSGAKSKNCKVKKLCAQMIVRYWQDFTDLRNLAFYSLVSLLEDRDPEIRKAVIREVPHVFKSGELIDKIADVLSQMLQQSDDMQEIAMLDGVLVRFLKAYPKDVLSAIFINVMKSEEESIRLRLLKFIRSHVQQISACSEELGLFIAQHVREVMKDITAVEFDIIFEFMLSVEFFGMEKGRKVLYNIIVDQIQVDEPFPIQDPQHLDQILYFIERAQVLMSVNFQSPELVTFLLLKGVPVLEQIDVQLRIRLLRALVELLPFSKSIERNCLLLVSDYFLKLIPPLPSEPKDAHVVDLNEPLEQELRLSELEPTSLIFASLCKADKTALNSLLKQYKDSDQWRKRMIYLGRLLQQYILSGNVELQKLRKLNFSEINKNRVLLQEDALKMAENTLSVTKMLAHKSPSFGLSILPSWKAVNRKRGHKCNVDAKPERKKVCQDFYVPPGGKYSSEFT</sequence>
<dbReference type="GO" id="GO:0043066">
    <property type="term" value="P:negative regulation of apoptotic process"/>
    <property type="evidence" value="ECO:0007669"/>
    <property type="project" value="TreeGrafter"/>
</dbReference>
<evidence type="ECO:0000313" key="3">
    <source>
        <dbReference type="EMBL" id="VDN07396.1"/>
    </source>
</evidence>
<dbReference type="OMA" id="RCIKFLA"/>
<evidence type="ECO:0000256" key="1">
    <source>
        <dbReference type="ARBA" id="ARBA00009515"/>
    </source>
</evidence>
<proteinExistence type="inferred from homology"/>
<reference evidence="5" key="1">
    <citation type="submission" date="2017-02" db="UniProtKB">
        <authorList>
            <consortium name="WormBaseParasite"/>
        </authorList>
    </citation>
    <scope>IDENTIFICATION</scope>
</reference>
<dbReference type="InterPro" id="IPR016024">
    <property type="entry name" value="ARM-type_fold"/>
</dbReference>
<reference evidence="3 4" key="2">
    <citation type="submission" date="2018-11" db="EMBL/GenBank/DDBJ databases">
        <authorList>
            <consortium name="Pathogen Informatics"/>
        </authorList>
    </citation>
    <scope>NUCLEOTIDE SEQUENCE [LARGE SCALE GENOMIC DNA]</scope>
</reference>
<evidence type="ECO:0000313" key="4">
    <source>
        <dbReference type="Proteomes" id="UP000276776"/>
    </source>
</evidence>
<dbReference type="Pfam" id="PF05918">
    <property type="entry name" value="API5"/>
    <property type="match status" value="1"/>
</dbReference>
<dbReference type="Proteomes" id="UP000276776">
    <property type="component" value="Unassembled WGS sequence"/>
</dbReference>
<dbReference type="InterPro" id="IPR008383">
    <property type="entry name" value="API5"/>
</dbReference>
<dbReference type="InterPro" id="IPR011989">
    <property type="entry name" value="ARM-like"/>
</dbReference>
<dbReference type="STRING" id="103827.A0A0N5D9E2"/>
<evidence type="ECO:0000256" key="2">
    <source>
        <dbReference type="ARBA" id="ARBA00022703"/>
    </source>
</evidence>
<organism evidence="5">
    <name type="scientific">Thelazia callipaeda</name>
    <name type="common">Oriental eyeworm</name>
    <name type="synonym">Parasitic nematode</name>
    <dbReference type="NCBI Taxonomy" id="103827"/>
    <lineage>
        <taxon>Eukaryota</taxon>
        <taxon>Metazoa</taxon>
        <taxon>Ecdysozoa</taxon>
        <taxon>Nematoda</taxon>
        <taxon>Chromadorea</taxon>
        <taxon>Rhabditida</taxon>
        <taxon>Spirurina</taxon>
        <taxon>Spiruromorpha</taxon>
        <taxon>Thelazioidea</taxon>
        <taxon>Thelaziidae</taxon>
        <taxon>Thelazia</taxon>
    </lineage>
</organism>
<dbReference type="Gene3D" id="1.25.10.10">
    <property type="entry name" value="Leucine-rich Repeat Variant"/>
    <property type="match status" value="1"/>
</dbReference>
<dbReference type="OrthoDB" id="19224at2759"/>
<gene>
    <name evidence="3" type="ORF">TCLT_LOCUS9740</name>
</gene>
<dbReference type="PANTHER" id="PTHR12758">
    <property type="entry name" value="APOPTOSIS INHIBITOR 5-RELATED"/>
    <property type="match status" value="1"/>
</dbReference>
<dbReference type="GO" id="GO:0005634">
    <property type="term" value="C:nucleus"/>
    <property type="evidence" value="ECO:0007669"/>
    <property type="project" value="TreeGrafter"/>
</dbReference>
<dbReference type="GO" id="GO:0006915">
    <property type="term" value="P:apoptotic process"/>
    <property type="evidence" value="ECO:0007669"/>
    <property type="project" value="UniProtKB-KW"/>
</dbReference>
<dbReference type="SUPFAM" id="SSF48371">
    <property type="entry name" value="ARM repeat"/>
    <property type="match status" value="1"/>
</dbReference>
<protein>
    <submittedName>
        <fullName evidence="5">Apoptosis inhibitor 5</fullName>
    </submittedName>
</protein>